<gene>
    <name evidence="1" type="ORF">201phi2-1p451</name>
</gene>
<keyword evidence="2" id="KW-1185">Reference proteome</keyword>
<dbReference type="EMBL" id="EU197055">
    <property type="protein sequence ID" value="ABY63274.1"/>
    <property type="molecule type" value="Genomic_DNA"/>
</dbReference>
<reference evidence="1 2" key="1">
    <citation type="journal article" date="2008" name="Virology">
        <title>Characterization of Pseudomonas chlororaphis myovirus 201varphi2-1 via genomic sequencing, mass spectrometry, and electron microscopy.</title>
        <authorList>
            <person name="Thomas J.A."/>
            <person name="Rolando M.R."/>
            <person name="Carroll C.A."/>
            <person name="Shen P.S."/>
            <person name="Belnap D.M."/>
            <person name="Weintraub S.T."/>
            <person name="Serwer P."/>
            <person name="Hardies S.C."/>
        </authorList>
    </citation>
    <scope>NUCLEOTIDE SEQUENCE</scope>
</reference>
<dbReference type="Proteomes" id="UP000002421">
    <property type="component" value="Segment"/>
</dbReference>
<accession>B3FJV9</accession>
<protein>
    <submittedName>
        <fullName evidence="1">Uncharacterized protein</fullName>
    </submittedName>
</protein>
<dbReference type="RefSeq" id="YP_001957170.1">
    <property type="nucleotide sequence ID" value="NC_010821.1"/>
</dbReference>
<dbReference type="KEGG" id="vg:6372445"/>
<sequence>MSGTPIIYELKVMTVNDTKDTPVKECEKRDRLRDVLLARQLALIAKQR</sequence>
<evidence type="ECO:0000313" key="1">
    <source>
        <dbReference type="EMBL" id="ABY63274.1"/>
    </source>
</evidence>
<organismHost>
    <name type="scientific">Pseudomonas chlororaphis</name>
    <dbReference type="NCBI Taxonomy" id="587753"/>
</organismHost>
<organism evidence="1 2">
    <name type="scientific">Pseudomonas phage 201phi2-1</name>
    <name type="common">Pseudomonas chlororaphis phage 201phi2-1</name>
    <dbReference type="NCBI Taxonomy" id="198110"/>
    <lineage>
        <taxon>Viruses</taxon>
        <taxon>Duplodnaviria</taxon>
        <taxon>Heunggongvirae</taxon>
        <taxon>Uroviricota</taxon>
        <taxon>Caudoviricetes</taxon>
        <taxon>Chimalliviridae</taxon>
        <taxon>Serwervirus</taxon>
        <taxon>Serwervirus 201phi21</taxon>
    </lineage>
</organism>
<proteinExistence type="predicted"/>
<name>B3FJV9_BP201</name>
<evidence type="ECO:0000313" key="2">
    <source>
        <dbReference type="Proteomes" id="UP000002421"/>
    </source>
</evidence>